<dbReference type="Proteomes" id="UP000219788">
    <property type="component" value="Unassembled WGS sequence"/>
</dbReference>
<comment type="caution">
    <text evidence="2">The sequence shown here is derived from an EMBL/GenBank/DDBJ whole genome shotgun (WGS) entry which is preliminary data.</text>
</comment>
<dbReference type="NCBIfam" id="NF008148">
    <property type="entry name" value="PRK10899.1"/>
    <property type="match status" value="1"/>
</dbReference>
<dbReference type="AlphaFoldDB" id="A0A2A7TZL2"/>
<proteinExistence type="predicted"/>
<dbReference type="OrthoDB" id="9762238at2"/>
<dbReference type="Pfam" id="PF13116">
    <property type="entry name" value="YhdP"/>
    <property type="match status" value="1"/>
</dbReference>
<name>A0A2A7TZL2_EDWTA</name>
<evidence type="ECO:0000313" key="2">
    <source>
        <dbReference type="EMBL" id="PEH71519.1"/>
    </source>
</evidence>
<sequence length="1264" mass="138076">MRRLPGYLLVTLATLIVLVALLVSGLRLLLPHLDRVRPQIAEQLSELTGTSATIGALQASWQSFGPTLEVRDLAMSGGAGQLKVRRVTLALDVWQSLLHARLQFRDLTFYQLQAATDRPLAREQGGGGLQGDELSDIFLRQFDHFTLRDSRLSFPSPSGTQLQLTIPQLTWLNSPDRHRAEGEVSFTTPQGQHGTLQVRMDLRDKNGLLSDGELYLQAQQIDLTPWLSRWVNRNTGVSGADFSLDAWLTIHKGEMQAAQIRLRDGQADWQASGQRHRLTVDDLTLRAARYQDGWRLDVPRLNLATDGQSWPAGSLSLLYLPPRAQDEGDELRLRATDLQLARITPLLSTLNLLSPALMQPLQALQPRGTITRLGLDIPLRQPARSRVLADWHDLSWQPWQLLPGIDHFSGSLRGSGQDARLRFTLNDSTLPYAALFRAPLAVAQATGEVRFQRDDAGWTLSGQDLDVQARALWTHGGFRYQQPTTGRPLLSILAGIRLTDARQAWRYFPEPLMGTELTDYLSAALEGGQVDNATLLYDGDPQQFPYAHHEGQFQVYVPLRQATFRFQPDWAPLTDLTIDLDFLNDGLWMFAPSAHLGAARGSNIHADIPRYGEERLLINADVAGSGKAVHDYFMQSPLKGSVGATLGELQVGGDVSGNLRLAIPLDGGVTHASGEVRLRNNSLFIKPLGSAMQAVSGRFRFDDDRLQSDTLSAQWLGQPLSVQFATTPQPKQYQVAVDLHGDWLPARLPWLPTGLASRLQGSAPWQGNVAITLPDRGASRYQVAIDANLGAVGSTLPAPLNKAAGAPQILKVNVDGGMDDFLLDGSLGRDDRFAARVQLAAAGAALESLSWERQRGVAPTLVPGEARLHLPALNGAEWLALLAAPLAGQLDSHSVLRLPARLTLTTPQLQLAGQAWNQLQLRLDRQGETTQFRVDGQEIRASATLANKRLTAAFDFLYYNPQPDALGLTTARSEASFASDNRAAPLFADWPAMQLRCHACWFMGQSLGRVEADLRVAGDTLLLSDGLLDNGNLRLTLNGRWQQQAGQSQSGLTGAFKGANLTDSADFFGLTLPLQQAPFKGQFDLNWQGTPWQPRIATLNGTLRTSLGKGVIESVDTGHAGQLLRLVSFDALLRKLRLDFRDTFGAGFYFDGIKGSATLRDGVMSTDDLVVDGLSADVAMSGSVDLVRRRIDMQAVIAPELSATVGVATAFAVNPVVGAAVFAASKVLAPLWNKISLIRYNISGGLDSPTIHEVLRQPKKEKAP</sequence>
<evidence type="ECO:0000313" key="3">
    <source>
        <dbReference type="Proteomes" id="UP000219788"/>
    </source>
</evidence>
<dbReference type="NCBIfam" id="TIGR02099">
    <property type="entry name" value="YhdP family protein"/>
    <property type="match status" value="1"/>
</dbReference>
<dbReference type="PANTHER" id="PTHR38690:SF1">
    <property type="entry name" value="PROTEASE"/>
    <property type="match status" value="1"/>
</dbReference>
<feature type="domain" description="YhdP central" evidence="1">
    <location>
        <begin position="1"/>
        <end position="1251"/>
    </location>
</feature>
<dbReference type="RefSeq" id="WP_098142826.1">
    <property type="nucleotide sequence ID" value="NZ_PDDV01000013.1"/>
</dbReference>
<reference evidence="3" key="1">
    <citation type="submission" date="2017-09" db="EMBL/GenBank/DDBJ databases">
        <title>FDA dAtabase for Regulatory Grade micrObial Sequences (FDA-ARGOS): Supporting development and validation of Infectious Disease Dx tests.</title>
        <authorList>
            <person name="Goldberg B."/>
            <person name="Campos J."/>
            <person name="Tallon L."/>
            <person name="Sadzewicz L."/>
            <person name="Ott S."/>
            <person name="Zhao X."/>
            <person name="Nagaraj S."/>
            <person name="Vavikolanu K."/>
            <person name="Aluvathingal J."/>
            <person name="Nadendla S."/>
            <person name="Geyer C."/>
            <person name="Sichtig H."/>
        </authorList>
    </citation>
    <scope>NUCLEOTIDE SEQUENCE [LARGE SCALE GENOMIC DNA]</scope>
    <source>
        <strain evidence="3">FDAARGOS_370</strain>
    </source>
</reference>
<dbReference type="InterPro" id="IPR025263">
    <property type="entry name" value="YhdP_central"/>
</dbReference>
<protein>
    <submittedName>
        <fullName evidence="2">TIGR02099 family protein</fullName>
    </submittedName>
</protein>
<dbReference type="EMBL" id="PDDV01000013">
    <property type="protein sequence ID" value="PEH71519.1"/>
    <property type="molecule type" value="Genomic_DNA"/>
</dbReference>
<evidence type="ECO:0000259" key="1">
    <source>
        <dbReference type="Pfam" id="PF13116"/>
    </source>
</evidence>
<accession>A0A2A7TZL2</accession>
<gene>
    <name evidence="2" type="ORF">CRM76_05960</name>
</gene>
<dbReference type="PANTHER" id="PTHR38690">
    <property type="entry name" value="PROTEASE-RELATED"/>
    <property type="match status" value="1"/>
</dbReference>
<dbReference type="STRING" id="636.AAW15_01685"/>
<organism evidence="2 3">
    <name type="scientific">Edwardsiella tarda</name>
    <dbReference type="NCBI Taxonomy" id="636"/>
    <lineage>
        <taxon>Bacteria</taxon>
        <taxon>Pseudomonadati</taxon>
        <taxon>Pseudomonadota</taxon>
        <taxon>Gammaproteobacteria</taxon>
        <taxon>Enterobacterales</taxon>
        <taxon>Hafniaceae</taxon>
        <taxon>Edwardsiella</taxon>
    </lineage>
</organism>
<dbReference type="InterPro" id="IPR011836">
    <property type="entry name" value="YhdP"/>
</dbReference>